<protein>
    <submittedName>
        <fullName evidence="1">Uncharacterized protein</fullName>
    </submittedName>
</protein>
<dbReference type="EMBL" id="JAUJYN010000010">
    <property type="protein sequence ID" value="KAK1261602.1"/>
    <property type="molecule type" value="Genomic_DNA"/>
</dbReference>
<name>A0AAV9AC11_ACOGR</name>
<sequence>MEIEVGGDVVRRSVRKALNKATAPTTTTTTTNWTSKSSINTVGEKPMRLSPMGCRPILQASSRNLIPGILSERGVPQPLH</sequence>
<evidence type="ECO:0000313" key="2">
    <source>
        <dbReference type="Proteomes" id="UP001179952"/>
    </source>
</evidence>
<keyword evidence="2" id="KW-1185">Reference proteome</keyword>
<reference evidence="1" key="2">
    <citation type="submission" date="2023-06" db="EMBL/GenBank/DDBJ databases">
        <authorList>
            <person name="Ma L."/>
            <person name="Liu K.-W."/>
            <person name="Li Z."/>
            <person name="Hsiao Y.-Y."/>
            <person name="Qi Y."/>
            <person name="Fu T."/>
            <person name="Tang G."/>
            <person name="Zhang D."/>
            <person name="Sun W.-H."/>
            <person name="Liu D.-K."/>
            <person name="Li Y."/>
            <person name="Chen G.-Z."/>
            <person name="Liu X.-D."/>
            <person name="Liao X.-Y."/>
            <person name="Jiang Y.-T."/>
            <person name="Yu X."/>
            <person name="Hao Y."/>
            <person name="Huang J."/>
            <person name="Zhao X.-W."/>
            <person name="Ke S."/>
            <person name="Chen Y.-Y."/>
            <person name="Wu W.-L."/>
            <person name="Hsu J.-L."/>
            <person name="Lin Y.-F."/>
            <person name="Huang M.-D."/>
            <person name="Li C.-Y."/>
            <person name="Huang L."/>
            <person name="Wang Z.-W."/>
            <person name="Zhao X."/>
            <person name="Zhong W.-Y."/>
            <person name="Peng D.-H."/>
            <person name="Ahmad S."/>
            <person name="Lan S."/>
            <person name="Zhang J.-S."/>
            <person name="Tsai W.-C."/>
            <person name="Van De Peer Y."/>
            <person name="Liu Z.-J."/>
        </authorList>
    </citation>
    <scope>NUCLEOTIDE SEQUENCE</scope>
    <source>
        <strain evidence="1">SCP</strain>
        <tissue evidence="1">Leaves</tissue>
    </source>
</reference>
<proteinExistence type="predicted"/>
<reference evidence="1" key="1">
    <citation type="journal article" date="2023" name="Nat. Commun.">
        <title>Diploid and tetraploid genomes of Acorus and the evolution of monocots.</title>
        <authorList>
            <person name="Ma L."/>
            <person name="Liu K.W."/>
            <person name="Li Z."/>
            <person name="Hsiao Y.Y."/>
            <person name="Qi Y."/>
            <person name="Fu T."/>
            <person name="Tang G.D."/>
            <person name="Zhang D."/>
            <person name="Sun W.H."/>
            <person name="Liu D.K."/>
            <person name="Li Y."/>
            <person name="Chen G.Z."/>
            <person name="Liu X.D."/>
            <person name="Liao X.Y."/>
            <person name="Jiang Y.T."/>
            <person name="Yu X."/>
            <person name="Hao Y."/>
            <person name="Huang J."/>
            <person name="Zhao X.W."/>
            <person name="Ke S."/>
            <person name="Chen Y.Y."/>
            <person name="Wu W.L."/>
            <person name="Hsu J.L."/>
            <person name="Lin Y.F."/>
            <person name="Huang M.D."/>
            <person name="Li C.Y."/>
            <person name="Huang L."/>
            <person name="Wang Z.W."/>
            <person name="Zhao X."/>
            <person name="Zhong W.Y."/>
            <person name="Peng D.H."/>
            <person name="Ahmad S."/>
            <person name="Lan S."/>
            <person name="Zhang J.S."/>
            <person name="Tsai W.C."/>
            <person name="Van de Peer Y."/>
            <person name="Liu Z.J."/>
        </authorList>
    </citation>
    <scope>NUCLEOTIDE SEQUENCE</scope>
    <source>
        <strain evidence="1">SCP</strain>
    </source>
</reference>
<organism evidence="1 2">
    <name type="scientific">Acorus gramineus</name>
    <name type="common">Dwarf sweet flag</name>
    <dbReference type="NCBI Taxonomy" id="55184"/>
    <lineage>
        <taxon>Eukaryota</taxon>
        <taxon>Viridiplantae</taxon>
        <taxon>Streptophyta</taxon>
        <taxon>Embryophyta</taxon>
        <taxon>Tracheophyta</taxon>
        <taxon>Spermatophyta</taxon>
        <taxon>Magnoliopsida</taxon>
        <taxon>Liliopsida</taxon>
        <taxon>Acoraceae</taxon>
        <taxon>Acorus</taxon>
    </lineage>
</organism>
<evidence type="ECO:0000313" key="1">
    <source>
        <dbReference type="EMBL" id="KAK1261602.1"/>
    </source>
</evidence>
<dbReference type="Proteomes" id="UP001179952">
    <property type="component" value="Unassembled WGS sequence"/>
</dbReference>
<dbReference type="AlphaFoldDB" id="A0AAV9AC11"/>
<gene>
    <name evidence="1" type="ORF">QJS04_geneDACA021177</name>
</gene>
<comment type="caution">
    <text evidence="1">The sequence shown here is derived from an EMBL/GenBank/DDBJ whole genome shotgun (WGS) entry which is preliminary data.</text>
</comment>
<accession>A0AAV9AC11</accession>